<dbReference type="PANTHER" id="PTHR48200">
    <property type="entry name" value="PROTEIN, PUTATIVE-RELATED"/>
    <property type="match status" value="1"/>
</dbReference>
<dbReference type="AlphaFoldDB" id="A0A7J8Z3Z7"/>
<dbReference type="Proteomes" id="UP000593574">
    <property type="component" value="Unassembled WGS sequence"/>
</dbReference>
<accession>A0A7J8Z3Z7</accession>
<feature type="coiled-coil region" evidence="1">
    <location>
        <begin position="54"/>
        <end position="168"/>
    </location>
</feature>
<proteinExistence type="predicted"/>
<comment type="caution">
    <text evidence="2">The sequence shown here is derived from an EMBL/GenBank/DDBJ whole genome shotgun (WGS) entry which is preliminary data.</text>
</comment>
<name>A0A7J8Z3Z7_9ROSI</name>
<evidence type="ECO:0000313" key="3">
    <source>
        <dbReference type="Proteomes" id="UP000593574"/>
    </source>
</evidence>
<keyword evidence="1" id="KW-0175">Coiled coil</keyword>
<evidence type="ECO:0000256" key="1">
    <source>
        <dbReference type="SAM" id="Coils"/>
    </source>
</evidence>
<protein>
    <submittedName>
        <fullName evidence="2">Uncharacterized protein</fullName>
    </submittedName>
</protein>
<evidence type="ECO:0000313" key="2">
    <source>
        <dbReference type="EMBL" id="MBA0706094.1"/>
    </source>
</evidence>
<reference evidence="2 3" key="1">
    <citation type="journal article" date="2019" name="Genome Biol. Evol.">
        <title>Insights into the evolution of the New World diploid cottons (Gossypium, subgenus Houzingenia) based on genome sequencing.</title>
        <authorList>
            <person name="Grover C.E."/>
            <person name="Arick M.A. 2nd"/>
            <person name="Thrash A."/>
            <person name="Conover J.L."/>
            <person name="Sanders W.S."/>
            <person name="Peterson D.G."/>
            <person name="Frelichowski J.E."/>
            <person name="Scheffler J.A."/>
            <person name="Scheffler B.E."/>
            <person name="Wendel J.F."/>
        </authorList>
    </citation>
    <scope>NUCLEOTIDE SEQUENCE [LARGE SCALE GENOMIC DNA]</scope>
    <source>
        <strain evidence="2">4</strain>
        <tissue evidence="2">Leaf</tissue>
    </source>
</reference>
<gene>
    <name evidence="2" type="ORF">Golax_018229</name>
</gene>
<sequence>MKRFAANPMTTPEYDWWCGKRIKDNILVSSQENTLPIEEHLQVILSELELGLDVDVQKLEAEEMRKEKNKTDEDLGSLKTYYKKLYLLMRIFGLETSKQWRKEIQEEVIRADQWEKKFQDAQVGLRARVAELERSLHQYRSRNSVIELKASLTEIEELKGKIEEFEAALDRDHIMGEVVTQAREVADHLQTLAVQAEMLSLRYGSKLDRGRELAWFLRKVKALSIRARPYM</sequence>
<keyword evidence="3" id="KW-1185">Reference proteome</keyword>
<organism evidence="2 3">
    <name type="scientific">Gossypium laxum</name>
    <dbReference type="NCBI Taxonomy" id="34288"/>
    <lineage>
        <taxon>Eukaryota</taxon>
        <taxon>Viridiplantae</taxon>
        <taxon>Streptophyta</taxon>
        <taxon>Embryophyta</taxon>
        <taxon>Tracheophyta</taxon>
        <taxon>Spermatophyta</taxon>
        <taxon>Magnoliopsida</taxon>
        <taxon>eudicotyledons</taxon>
        <taxon>Gunneridae</taxon>
        <taxon>Pentapetalae</taxon>
        <taxon>rosids</taxon>
        <taxon>malvids</taxon>
        <taxon>Malvales</taxon>
        <taxon>Malvaceae</taxon>
        <taxon>Malvoideae</taxon>
        <taxon>Gossypium</taxon>
    </lineage>
</organism>
<dbReference type="EMBL" id="JABEZV010000002">
    <property type="protein sequence ID" value="MBA0706094.1"/>
    <property type="molecule type" value="Genomic_DNA"/>
</dbReference>
<dbReference type="PANTHER" id="PTHR48200:SF1">
    <property type="entry name" value="AMINOTRANSFERASE-LIKE PLANT MOBILE DOMAIN-CONTAINING PROTEIN"/>
    <property type="match status" value="1"/>
</dbReference>